<feature type="domain" description="Ketoreductase" evidence="4">
    <location>
        <begin position="18"/>
        <end position="189"/>
    </location>
</feature>
<accession>A0A135S9E7</accession>
<dbReference type="PANTHER" id="PTHR43669">
    <property type="entry name" value="5-KETO-D-GLUCONATE 5-REDUCTASE"/>
    <property type="match status" value="1"/>
</dbReference>
<dbReference type="InterPro" id="IPR020904">
    <property type="entry name" value="Sc_DH/Rdtase_CS"/>
</dbReference>
<evidence type="ECO:0000313" key="6">
    <source>
        <dbReference type="Proteomes" id="UP000070328"/>
    </source>
</evidence>
<keyword evidence="6" id="KW-1185">Reference proteome</keyword>
<dbReference type="PROSITE" id="PS00061">
    <property type="entry name" value="ADH_SHORT"/>
    <property type="match status" value="1"/>
</dbReference>
<dbReference type="OrthoDB" id="37659at2759"/>
<comment type="caution">
    <text evidence="5">The sequence shown here is derived from an EMBL/GenBank/DDBJ whole genome shotgun (WGS) entry which is preliminary data.</text>
</comment>
<dbReference type="AlphaFoldDB" id="A0A135S9E7"/>
<dbReference type="SUPFAM" id="SSF51735">
    <property type="entry name" value="NAD(P)-binding Rossmann-fold domains"/>
    <property type="match status" value="1"/>
</dbReference>
<dbReference type="SMART" id="SM00822">
    <property type="entry name" value="PKS_KR"/>
    <property type="match status" value="1"/>
</dbReference>
<dbReference type="PRINTS" id="PR00081">
    <property type="entry name" value="GDHRDH"/>
</dbReference>
<dbReference type="Pfam" id="PF00106">
    <property type="entry name" value="adh_short"/>
    <property type="match status" value="1"/>
</dbReference>
<dbReference type="InterPro" id="IPR036291">
    <property type="entry name" value="NAD(P)-bd_dom_sf"/>
</dbReference>
<dbReference type="Gene3D" id="3.40.50.720">
    <property type="entry name" value="NAD(P)-binding Rossmann-like Domain"/>
    <property type="match status" value="1"/>
</dbReference>
<dbReference type="GO" id="GO:0016491">
    <property type="term" value="F:oxidoreductase activity"/>
    <property type="evidence" value="ECO:0007669"/>
    <property type="project" value="UniProtKB-KW"/>
</dbReference>
<organism evidence="5 6">
    <name type="scientific">Colletotrichum simmondsii</name>
    <dbReference type="NCBI Taxonomy" id="703756"/>
    <lineage>
        <taxon>Eukaryota</taxon>
        <taxon>Fungi</taxon>
        <taxon>Dikarya</taxon>
        <taxon>Ascomycota</taxon>
        <taxon>Pezizomycotina</taxon>
        <taxon>Sordariomycetes</taxon>
        <taxon>Hypocreomycetidae</taxon>
        <taxon>Glomerellales</taxon>
        <taxon>Glomerellaceae</taxon>
        <taxon>Colletotrichum</taxon>
        <taxon>Colletotrichum acutatum species complex</taxon>
    </lineage>
</organism>
<sequence>MRASSKKPRDEKMPFPYKTALITGATSGIGYALAERLVANGVFVIAVGRRADRLEQILCKHGSSKVATEVYDVSNIDGIESWIKEMTTKYPTLDCLILNAGVQNTFDFTPALLETAKNELTLNYLSPLIATTHILPHFESLSKPTAVILVTSGLAIVPMPRCANYCASKAALRSLTWSLRAQLADRGPHTENIRIIEIVPPAVKTELHTRQADLVAAGRAGVGMPLEQFIDETWGELEKGEVDDIIIGQAKYYARGEEERKKAFNGLLAMLRGN</sequence>
<proteinExistence type="inferred from homology"/>
<evidence type="ECO:0000256" key="1">
    <source>
        <dbReference type="ARBA" id="ARBA00006484"/>
    </source>
</evidence>
<comment type="similarity">
    <text evidence="1">Belongs to the short-chain dehydrogenases/reductases (SDR) family.</text>
</comment>
<dbReference type="Proteomes" id="UP000070328">
    <property type="component" value="Unassembled WGS sequence"/>
</dbReference>
<keyword evidence="3" id="KW-0560">Oxidoreductase</keyword>
<protein>
    <submittedName>
        <fullName evidence="5">Short chain dehydrogenase</fullName>
    </submittedName>
</protein>
<name>A0A135S9E7_9PEZI</name>
<dbReference type="PANTHER" id="PTHR43669:SF11">
    <property type="entry name" value="SHORT-CHAIN DEHYDROGENASE_OXIDOREDUCTASE"/>
    <property type="match status" value="1"/>
</dbReference>
<keyword evidence="2" id="KW-0521">NADP</keyword>
<dbReference type="InterPro" id="IPR057326">
    <property type="entry name" value="KR_dom"/>
</dbReference>
<gene>
    <name evidence="5" type="ORF">CSIM01_05789</name>
</gene>
<evidence type="ECO:0000256" key="3">
    <source>
        <dbReference type="ARBA" id="ARBA00023002"/>
    </source>
</evidence>
<reference evidence="5 6" key="1">
    <citation type="submission" date="2014-02" db="EMBL/GenBank/DDBJ databases">
        <title>The genome sequence of Colletotrichum simmondsii CBS122122.</title>
        <authorList>
            <person name="Baroncelli R."/>
            <person name="Thon M.R."/>
        </authorList>
    </citation>
    <scope>NUCLEOTIDE SEQUENCE [LARGE SCALE GENOMIC DNA]</scope>
    <source>
        <strain evidence="5 6">CBS122122</strain>
    </source>
</reference>
<dbReference type="EMBL" id="JFBX01000640">
    <property type="protein sequence ID" value="KXH32367.1"/>
    <property type="molecule type" value="Genomic_DNA"/>
</dbReference>
<dbReference type="InterPro" id="IPR002347">
    <property type="entry name" value="SDR_fam"/>
</dbReference>
<evidence type="ECO:0000256" key="2">
    <source>
        <dbReference type="ARBA" id="ARBA00022857"/>
    </source>
</evidence>
<evidence type="ECO:0000313" key="5">
    <source>
        <dbReference type="EMBL" id="KXH32367.1"/>
    </source>
</evidence>
<evidence type="ECO:0000259" key="4">
    <source>
        <dbReference type="SMART" id="SM00822"/>
    </source>
</evidence>